<reference evidence="1" key="1">
    <citation type="submission" date="2019-02" db="EMBL/GenBank/DDBJ databases">
        <authorList>
            <person name="Gruber-Vodicka R. H."/>
            <person name="Seah K. B. B."/>
        </authorList>
    </citation>
    <scope>NUCLEOTIDE SEQUENCE</scope>
    <source>
        <strain evidence="1">BECK_BY7</strain>
    </source>
</reference>
<name>A0A450WTV0_9GAMM</name>
<accession>A0A450WTV0</accession>
<dbReference type="AlphaFoldDB" id="A0A450WTV0"/>
<dbReference type="NCBIfam" id="TIGR01784">
    <property type="entry name" value="T_den_put_tspse"/>
    <property type="match status" value="1"/>
</dbReference>
<sequence>MSRYLNPYTDFGFKKLFGEEANKDLLIDFLDQLLPKHHQIAELNFRNSEQLPDIPLERKAIFDIHCIGTTGEHFIVEMQKAKIQFFKDRSVFYVTFPIRDQAKKGEWLFELDPVYFIAILDFVYDEVREMQKFRRDVALRDQDGELFFDKLHFKFLQMPLFTRQAHELETHFDKWLYFLKNLESFDHIPAILDEPIFQKAFRTAELANLSHEQYTAYEENLLDYLGVKAAMVTARNEGKAEGRAEGEIEGKIAVLRRQLIRRFGDLPDWAEAQLLDTTDVARLETWSERILEATSLAAFFE</sequence>
<dbReference type="InterPro" id="IPR010106">
    <property type="entry name" value="RpnA"/>
</dbReference>
<dbReference type="EMBL" id="CAADFN010000072">
    <property type="protein sequence ID" value="VFK20424.1"/>
    <property type="molecule type" value="Genomic_DNA"/>
</dbReference>
<gene>
    <name evidence="1" type="ORF">BECKLFY1418C_GA0070996_107212</name>
</gene>
<dbReference type="PANTHER" id="PTHR41317:SF1">
    <property type="entry name" value="PD-(D_E)XK NUCLEASE FAMILY TRANSPOSASE"/>
    <property type="match status" value="1"/>
</dbReference>
<proteinExistence type="predicted"/>
<protein>
    <recommendedName>
        <fullName evidence="2">DUF4351 domain-containing protein</fullName>
    </recommendedName>
</protein>
<organism evidence="1">
    <name type="scientific">Candidatus Kentrum sp. LFY</name>
    <dbReference type="NCBI Taxonomy" id="2126342"/>
    <lineage>
        <taxon>Bacteria</taxon>
        <taxon>Pseudomonadati</taxon>
        <taxon>Pseudomonadota</taxon>
        <taxon>Gammaproteobacteria</taxon>
        <taxon>Candidatus Kentrum</taxon>
    </lineage>
</organism>
<dbReference type="PANTHER" id="PTHR41317">
    <property type="entry name" value="PD-(D_E)XK NUCLEASE FAMILY TRANSPOSASE"/>
    <property type="match status" value="1"/>
</dbReference>
<evidence type="ECO:0008006" key="2">
    <source>
        <dbReference type="Google" id="ProtNLM"/>
    </source>
</evidence>
<dbReference type="Pfam" id="PF12784">
    <property type="entry name" value="PDDEXK_2"/>
    <property type="match status" value="1"/>
</dbReference>
<evidence type="ECO:0000313" key="1">
    <source>
        <dbReference type="EMBL" id="VFK20424.1"/>
    </source>
</evidence>